<dbReference type="InterPro" id="IPR027393">
    <property type="entry name" value="Virus_scaffolding_prot_C"/>
</dbReference>
<protein>
    <submittedName>
        <fullName evidence="2">YpiB family protein</fullName>
    </submittedName>
</protein>
<proteinExistence type="predicted"/>
<name>A0A8J7G4C5_9BACL</name>
<feature type="domain" description="IDEAL" evidence="1">
    <location>
        <begin position="137"/>
        <end position="173"/>
    </location>
</feature>
<dbReference type="SMART" id="SM00914">
    <property type="entry name" value="IDEAL"/>
    <property type="match status" value="1"/>
</dbReference>
<reference evidence="2" key="1">
    <citation type="submission" date="2020-11" db="EMBL/GenBank/DDBJ databases">
        <title>Multidrug resistant novel bacterium Savagea serpentis sp. nov., isolated from the scats of a vine snake (Ahaetulla nasuta).</title>
        <authorList>
            <person name="Venkata Ramana V."/>
            <person name="Vikas Patil S."/>
            <person name="Yogita Lugani V."/>
        </authorList>
    </citation>
    <scope>NUCLEOTIDE SEQUENCE</scope>
    <source>
        <strain evidence="2">SN6</strain>
    </source>
</reference>
<evidence type="ECO:0000259" key="1">
    <source>
        <dbReference type="SMART" id="SM00914"/>
    </source>
</evidence>
<keyword evidence="3" id="KW-1185">Reference proteome</keyword>
<dbReference type="InterPro" id="IPR014963">
    <property type="entry name" value="UPF0302_N"/>
</dbReference>
<gene>
    <name evidence="2" type="ORF">IRY55_01820</name>
</gene>
<dbReference type="Gene3D" id="4.10.810.10">
    <property type="entry name" value="Virus Scaffolding Protein, Chain A"/>
    <property type="match status" value="1"/>
</dbReference>
<dbReference type="InterPro" id="IPR014957">
    <property type="entry name" value="IDEAL_dom"/>
</dbReference>
<dbReference type="Pfam" id="PF08858">
    <property type="entry name" value="IDEAL"/>
    <property type="match status" value="1"/>
</dbReference>
<accession>A0A8J7G4C5</accession>
<dbReference type="InterPro" id="IPR011188">
    <property type="entry name" value="UPF0302"/>
</dbReference>
<dbReference type="Proteomes" id="UP000622653">
    <property type="component" value="Unassembled WGS sequence"/>
</dbReference>
<sequence>MISTVTNDAKRQFITQFLKSYPNQPKEVIWFLNYLLSPLGHLERIHFTLDETGYAHTAIIEVESTIAPFLYRKNKLVTAEVERAFHNLRLLEDAPLYIECRFPEREWDLAYAAVYEEEYGLKSKEEQNYNRTISEEMLRSLEKQQNEQRLLRLIDESLDQNNPERFMMLQKQYTRLKGDD</sequence>
<evidence type="ECO:0000313" key="2">
    <source>
        <dbReference type="EMBL" id="MBF4500086.1"/>
    </source>
</evidence>
<organism evidence="2 3">
    <name type="scientific">Savagea serpentis</name>
    <dbReference type="NCBI Taxonomy" id="2785297"/>
    <lineage>
        <taxon>Bacteria</taxon>
        <taxon>Bacillati</taxon>
        <taxon>Bacillota</taxon>
        <taxon>Bacilli</taxon>
        <taxon>Bacillales</taxon>
        <taxon>Caryophanaceae</taxon>
        <taxon>Savagea</taxon>
    </lineage>
</organism>
<dbReference type="RefSeq" id="WP_194562360.1">
    <property type="nucleotide sequence ID" value="NZ_JADKPV010000001.1"/>
</dbReference>
<dbReference type="Gene3D" id="3.40.1530.30">
    <property type="entry name" value="Uncharacterised family UPF0302, N-terminal domain"/>
    <property type="match status" value="1"/>
</dbReference>
<dbReference type="EMBL" id="JADKPV010000001">
    <property type="protein sequence ID" value="MBF4500086.1"/>
    <property type="molecule type" value="Genomic_DNA"/>
</dbReference>
<dbReference type="Pfam" id="PF08864">
    <property type="entry name" value="UPF0302"/>
    <property type="match status" value="1"/>
</dbReference>
<dbReference type="InterPro" id="IPR038091">
    <property type="entry name" value="UPF0302_N_sf"/>
</dbReference>
<evidence type="ECO:0000313" key="3">
    <source>
        <dbReference type="Proteomes" id="UP000622653"/>
    </source>
</evidence>
<dbReference type="PIRSF" id="PIRSF007165">
    <property type="entry name" value="UCP007165"/>
    <property type="match status" value="1"/>
</dbReference>
<comment type="caution">
    <text evidence="2">The sequence shown here is derived from an EMBL/GenBank/DDBJ whole genome shotgun (WGS) entry which is preliminary data.</text>
</comment>
<dbReference type="AlphaFoldDB" id="A0A8J7G4C5"/>